<reference evidence="1" key="1">
    <citation type="submission" date="2018-04" db="EMBL/GenBank/DDBJ databases">
        <title>Transcriptome of Schizaphis graminum biotype I.</title>
        <authorList>
            <person name="Scully E.D."/>
            <person name="Geib S.M."/>
            <person name="Palmer N.A."/>
            <person name="Koch K."/>
            <person name="Bradshaw J."/>
            <person name="Heng-Moss T."/>
            <person name="Sarath G."/>
        </authorList>
    </citation>
    <scope>NUCLEOTIDE SEQUENCE</scope>
</reference>
<proteinExistence type="predicted"/>
<organism evidence="1">
    <name type="scientific">Schizaphis graminum</name>
    <name type="common">Green bug aphid</name>
    <dbReference type="NCBI Taxonomy" id="13262"/>
    <lineage>
        <taxon>Eukaryota</taxon>
        <taxon>Metazoa</taxon>
        <taxon>Ecdysozoa</taxon>
        <taxon>Arthropoda</taxon>
        <taxon>Hexapoda</taxon>
        <taxon>Insecta</taxon>
        <taxon>Pterygota</taxon>
        <taxon>Neoptera</taxon>
        <taxon>Paraneoptera</taxon>
        <taxon>Hemiptera</taxon>
        <taxon>Sternorrhyncha</taxon>
        <taxon>Aphidomorpha</taxon>
        <taxon>Aphidoidea</taxon>
        <taxon>Aphididae</taxon>
        <taxon>Aphidini</taxon>
        <taxon>Schizaphis</taxon>
    </lineage>
</organism>
<protein>
    <submittedName>
        <fullName evidence="1">Uncharacterized protein</fullName>
    </submittedName>
</protein>
<dbReference type="AlphaFoldDB" id="A0A2S2PBY4"/>
<name>A0A2S2PBY4_SCHGA</name>
<dbReference type="EMBL" id="GGMR01014285">
    <property type="protein sequence ID" value="MBY26904.1"/>
    <property type="molecule type" value="Transcribed_RNA"/>
</dbReference>
<sequence length="111" mass="12739">MIDGLAFLPVDKVCEGMNYLKQNCPTGAEDLLQYFDENYVGGTFRKIKKTNNIILRRTPPLFVPESWSVNLTTLSTNPHRTNNACEGWNNRFSHLVGIKYPSIWKLLTKMC</sequence>
<accession>A0A2S2PBY4</accession>
<evidence type="ECO:0000313" key="1">
    <source>
        <dbReference type="EMBL" id="MBY26904.1"/>
    </source>
</evidence>
<gene>
    <name evidence="1" type="ORF">g.55558</name>
</gene>